<reference evidence="1" key="2">
    <citation type="journal article" date="2014" name="ISME J.">
        <title>Microbial stratification in low pH oxic and suboxic macroscopic growths along an acid mine drainage.</title>
        <authorList>
            <person name="Mendez-Garcia C."/>
            <person name="Mesa V."/>
            <person name="Sprenger R.R."/>
            <person name="Richter M."/>
            <person name="Diez M.S."/>
            <person name="Solano J."/>
            <person name="Bargiela R."/>
            <person name="Golyshina O.V."/>
            <person name="Manteca A."/>
            <person name="Ramos J.L."/>
            <person name="Gallego J.R."/>
            <person name="Llorente I."/>
            <person name="Martins Dos Santos V.A."/>
            <person name="Jensen O.N."/>
            <person name="Pelaez A.I."/>
            <person name="Sanchez J."/>
            <person name="Ferrer M."/>
        </authorList>
    </citation>
    <scope>NUCLEOTIDE SEQUENCE</scope>
</reference>
<sequence>MVDEFSHLLVHYPILFGKQRETGQLFCGAMLGFIEGENQFLDEWRREPEFYRPLILQRGPFYAHGPELAIDLDDPRVDAEAGKPLFTAQGQPSRYLQHIIWAFQDLHPGIERTRIFVARMLELNLVEP</sequence>
<name>T1BAE3_9ZZZZ</name>
<organism evidence="1">
    <name type="scientific">mine drainage metagenome</name>
    <dbReference type="NCBI Taxonomy" id="410659"/>
    <lineage>
        <taxon>unclassified sequences</taxon>
        <taxon>metagenomes</taxon>
        <taxon>ecological metagenomes</taxon>
    </lineage>
</organism>
<proteinExistence type="predicted"/>
<comment type="caution">
    <text evidence="1">The sequence shown here is derived from an EMBL/GenBank/DDBJ whole genome shotgun (WGS) entry which is preliminary data.</text>
</comment>
<protein>
    <submittedName>
        <fullName evidence="1">SapC</fullName>
    </submittedName>
</protein>
<feature type="non-terminal residue" evidence="1">
    <location>
        <position position="128"/>
    </location>
</feature>
<dbReference type="Pfam" id="PF07277">
    <property type="entry name" value="SapC"/>
    <property type="match status" value="1"/>
</dbReference>
<reference evidence="1" key="1">
    <citation type="submission" date="2013-08" db="EMBL/GenBank/DDBJ databases">
        <authorList>
            <person name="Mendez C."/>
            <person name="Richter M."/>
            <person name="Ferrer M."/>
            <person name="Sanchez J."/>
        </authorList>
    </citation>
    <scope>NUCLEOTIDE SEQUENCE</scope>
</reference>
<dbReference type="InterPro" id="IPR010836">
    <property type="entry name" value="SapC"/>
</dbReference>
<dbReference type="AlphaFoldDB" id="T1BAE3"/>
<evidence type="ECO:0000313" key="1">
    <source>
        <dbReference type="EMBL" id="EQD66867.1"/>
    </source>
</evidence>
<accession>T1BAE3</accession>
<dbReference type="EMBL" id="AUZX01005678">
    <property type="protein sequence ID" value="EQD66867.1"/>
    <property type="molecule type" value="Genomic_DNA"/>
</dbReference>
<gene>
    <name evidence="1" type="ORF">B1A_07926</name>
</gene>